<accession>A0AAX3SKP3</accession>
<organism evidence="1 2">
    <name type="scientific">Delftia tsuruhatensis</name>
    <dbReference type="NCBI Taxonomy" id="180282"/>
    <lineage>
        <taxon>Bacteria</taxon>
        <taxon>Pseudomonadati</taxon>
        <taxon>Pseudomonadota</taxon>
        <taxon>Betaproteobacteria</taxon>
        <taxon>Burkholderiales</taxon>
        <taxon>Comamonadaceae</taxon>
        <taxon>Delftia</taxon>
    </lineage>
</organism>
<sequence length="246" mass="27823">MAELLVGGPLCAHSVKGSAWMFAPVDFDMPDHALPAQTGSFVSDVILPFGEQAMTPEHKFPYVPASKPRSAEVILYLDLDGVVHHEKVLWHPGKGIYMSPYEAAGHTLFEWLPILEQALEPFPALALVLSSTWCIRPGYSATLKRFPITLRSRFIGGTYHRRVHGVDPWNQAMFRETPRGVQIQQDAQRRRPRHWIALDDDLEDWPAAYRHHLIACDGTRGLSDPDVQRELKEQLQRCHTTSSSPE</sequence>
<gene>
    <name evidence="1" type="ORF">PYR84_26950</name>
</gene>
<proteinExistence type="predicted"/>
<evidence type="ECO:0000313" key="1">
    <source>
        <dbReference type="EMBL" id="WFF80535.1"/>
    </source>
</evidence>
<evidence type="ECO:0000313" key="2">
    <source>
        <dbReference type="Proteomes" id="UP001219066"/>
    </source>
</evidence>
<reference evidence="1" key="1">
    <citation type="submission" date="2023-03" db="EMBL/GenBank/DDBJ databases">
        <title>Synergistic degradation of erythromycin by symbiotic bacteria Ery-6A and Ery-6B and application in simulated water remediation.</title>
        <authorList>
            <person name="Xu S."/>
        </authorList>
    </citation>
    <scope>NUCLEOTIDE SEQUENCE</scope>
    <source>
        <strain evidence="1">Ery-6A</strain>
    </source>
</reference>
<dbReference type="AlphaFoldDB" id="A0AAX3SKP3"/>
<protein>
    <submittedName>
        <fullName evidence="1">HAD domain-containing protein</fullName>
    </submittedName>
</protein>
<dbReference type="Pfam" id="PF18143">
    <property type="entry name" value="HAD_SAK_2"/>
    <property type="match status" value="1"/>
</dbReference>
<name>A0AAX3SKP3_9BURK</name>
<dbReference type="Proteomes" id="UP001219066">
    <property type="component" value="Chromosome"/>
</dbReference>
<dbReference type="RefSeq" id="WP_277849030.1">
    <property type="nucleotide sequence ID" value="NZ_CP120956.1"/>
</dbReference>
<dbReference type="EMBL" id="CP120956">
    <property type="protein sequence ID" value="WFF80535.1"/>
    <property type="molecule type" value="Genomic_DNA"/>
</dbReference>